<dbReference type="EC" id="2.1.2.11" evidence="5"/>
<proteinExistence type="inferred from homology"/>
<comment type="function">
    <text evidence="5">Catalyzes the reversible reaction in which hydroxymethyl group from 5,10-methylenetetrahydrofolate is transferred onto alpha-ketoisovalerate to form ketopantoate.</text>
</comment>
<feature type="binding site" evidence="5">
    <location>
        <position position="120"/>
    </location>
    <ligand>
        <name>3-methyl-2-oxobutanoate</name>
        <dbReference type="ChEBI" id="CHEBI:11851"/>
    </ligand>
</feature>
<comment type="caution">
    <text evidence="6">The sequence shown here is derived from an EMBL/GenBank/DDBJ whole genome shotgun (WGS) entry which is preliminary data.</text>
</comment>
<dbReference type="CDD" id="cd06557">
    <property type="entry name" value="KPHMT-like"/>
    <property type="match status" value="1"/>
</dbReference>
<keyword evidence="5" id="KW-0460">Magnesium</keyword>
<feature type="binding site" evidence="5">
    <location>
        <position position="52"/>
    </location>
    <ligand>
        <name>Mg(2+)</name>
        <dbReference type="ChEBI" id="CHEBI:18420"/>
    </ligand>
</feature>
<dbReference type="Pfam" id="PF02548">
    <property type="entry name" value="Pantoate_transf"/>
    <property type="match status" value="1"/>
</dbReference>
<evidence type="ECO:0000313" key="6">
    <source>
        <dbReference type="EMBL" id="OSJ34615.1"/>
    </source>
</evidence>
<dbReference type="Proteomes" id="UP000193884">
    <property type="component" value="Unassembled WGS sequence"/>
</dbReference>
<dbReference type="InterPro" id="IPR015813">
    <property type="entry name" value="Pyrv/PenolPyrv_kinase-like_dom"/>
</dbReference>
<feature type="binding site" evidence="5">
    <location>
        <position position="122"/>
    </location>
    <ligand>
        <name>Mg(2+)</name>
        <dbReference type="ChEBI" id="CHEBI:18420"/>
    </ligand>
</feature>
<dbReference type="InterPro" id="IPR003700">
    <property type="entry name" value="Pantoate_hydroxy_MeTrfase"/>
</dbReference>
<feature type="binding site" evidence="5">
    <location>
        <begin position="52"/>
        <end position="53"/>
    </location>
    <ligand>
        <name>3-methyl-2-oxobutanoate</name>
        <dbReference type="ChEBI" id="CHEBI:11851"/>
    </ligand>
</feature>
<comment type="pathway">
    <text evidence="5">Cofactor biosynthesis; (R)-pantothenate biosynthesis; (R)-pantoate from 3-methyl-2-oxobutanoate: step 1/2.</text>
</comment>
<comment type="similarity">
    <text evidence="1 5">Belongs to the PanB family.</text>
</comment>
<dbReference type="SUPFAM" id="SSF51621">
    <property type="entry name" value="Phosphoenolpyruvate/pyruvate domain"/>
    <property type="match status" value="1"/>
</dbReference>
<dbReference type="HAMAP" id="MF_00156">
    <property type="entry name" value="PanB"/>
    <property type="match status" value="1"/>
</dbReference>
<evidence type="ECO:0000256" key="4">
    <source>
        <dbReference type="ARBA" id="ARBA00022679"/>
    </source>
</evidence>
<accession>A0ABX3XA30</accession>
<feature type="binding site" evidence="5">
    <location>
        <position position="91"/>
    </location>
    <ligand>
        <name>3-methyl-2-oxobutanoate</name>
        <dbReference type="ChEBI" id="CHEBI:11851"/>
    </ligand>
</feature>
<organism evidence="6 7">
    <name type="scientific">Bradyrhizobium canariense</name>
    <dbReference type="NCBI Taxonomy" id="255045"/>
    <lineage>
        <taxon>Bacteria</taxon>
        <taxon>Pseudomonadati</taxon>
        <taxon>Pseudomonadota</taxon>
        <taxon>Alphaproteobacteria</taxon>
        <taxon>Hyphomicrobiales</taxon>
        <taxon>Nitrobacteraceae</taxon>
        <taxon>Bradyrhizobium</taxon>
    </lineage>
</organism>
<dbReference type="NCBIfam" id="NF001452">
    <property type="entry name" value="PRK00311.1"/>
    <property type="match status" value="1"/>
</dbReference>
<dbReference type="RefSeq" id="WP_085383428.1">
    <property type="nucleotide sequence ID" value="NZ_NAFJ01000102.1"/>
</dbReference>
<comment type="subcellular location">
    <subcellularLocation>
        <location evidence="5">Cytoplasm</location>
    </subcellularLocation>
</comment>
<comment type="subunit">
    <text evidence="2 5">Homodecamer; pentamer of dimers.</text>
</comment>
<comment type="catalytic activity">
    <reaction evidence="5">
        <text>(6R)-5,10-methylene-5,6,7,8-tetrahydrofolate + 3-methyl-2-oxobutanoate + H2O = 2-dehydropantoate + (6S)-5,6,7,8-tetrahydrofolate</text>
        <dbReference type="Rhea" id="RHEA:11824"/>
        <dbReference type="ChEBI" id="CHEBI:11561"/>
        <dbReference type="ChEBI" id="CHEBI:11851"/>
        <dbReference type="ChEBI" id="CHEBI:15377"/>
        <dbReference type="ChEBI" id="CHEBI:15636"/>
        <dbReference type="ChEBI" id="CHEBI:57453"/>
        <dbReference type="EC" id="2.1.2.11"/>
    </reaction>
</comment>
<dbReference type="PANTHER" id="PTHR20881">
    <property type="entry name" value="3-METHYL-2-OXOBUTANOATE HYDROXYMETHYLTRANSFERASE"/>
    <property type="match status" value="1"/>
</dbReference>
<reference evidence="6 7" key="1">
    <citation type="submission" date="2017-03" db="EMBL/GenBank/DDBJ databases">
        <title>Whole genome sequences of fourteen strains of Bradyrhizobium canariense and one strain of Bradyrhizobium japonicum isolated from Lupinus (Papilionoideae: Genisteae) species in Algeria.</title>
        <authorList>
            <person name="Crovadore J."/>
            <person name="Chekireb D."/>
            <person name="Brachmann A."/>
            <person name="Chablais R."/>
            <person name="Cochard B."/>
            <person name="Lefort F."/>
        </authorList>
    </citation>
    <scope>NUCLEOTIDE SEQUENCE [LARGE SCALE GENOMIC DNA]</scope>
    <source>
        <strain evidence="6 7">UBMAN05</strain>
    </source>
</reference>
<keyword evidence="5" id="KW-0963">Cytoplasm</keyword>
<name>A0ABX3XA30_9BRAD</name>
<dbReference type="Gene3D" id="3.20.20.60">
    <property type="entry name" value="Phosphoenolpyruvate-binding domains"/>
    <property type="match status" value="1"/>
</dbReference>
<comment type="cofactor">
    <cofactor evidence="5">
        <name>Mg(2+)</name>
        <dbReference type="ChEBI" id="CHEBI:18420"/>
    </cofactor>
    <text evidence="5">Binds 1 Mg(2+) ion per subunit.</text>
</comment>
<evidence type="ECO:0000313" key="7">
    <source>
        <dbReference type="Proteomes" id="UP000193884"/>
    </source>
</evidence>
<evidence type="ECO:0000256" key="2">
    <source>
        <dbReference type="ARBA" id="ARBA00011424"/>
    </source>
</evidence>
<keyword evidence="5" id="KW-0479">Metal-binding</keyword>
<evidence type="ECO:0000256" key="5">
    <source>
        <dbReference type="HAMAP-Rule" id="MF_00156"/>
    </source>
</evidence>
<keyword evidence="7" id="KW-1185">Reference proteome</keyword>
<sequence>MSHASEVSVERVTIPILRRWRQERRRVTMTTAYDAVTAGIADPVVDIILVGDSVGNVCLGFDNTLPVSMAMMNHHLEAVARTRPRALLVADLPFLSFHLGPEETIRNAGGFLQRGADAVKLEGGAKRVEMVRALVDCEIPVMGHLGLTPQSVNVMGGFKVQGRNADDALRLLDDAHRLQEAGCFALVLEGIPAELAQRATESLSIPTIGIGAGPDCSGQVLVFHDVLGLTKGHRPKFVRAYADGFQMLQEALSRWAADVRTGAFPAPQECYRLPESLSDIIATWAPPTQPDVRCNDADDYHGR</sequence>
<dbReference type="PIRSF" id="PIRSF000388">
    <property type="entry name" value="Pantoate_hydroxy_MeTrfase"/>
    <property type="match status" value="1"/>
</dbReference>
<evidence type="ECO:0000256" key="1">
    <source>
        <dbReference type="ARBA" id="ARBA00008676"/>
    </source>
</evidence>
<feature type="binding site" evidence="5">
    <location>
        <position position="91"/>
    </location>
    <ligand>
        <name>Mg(2+)</name>
        <dbReference type="ChEBI" id="CHEBI:18420"/>
    </ligand>
</feature>
<keyword evidence="3 5" id="KW-0566">Pantothenate biosynthesis</keyword>
<keyword evidence="4 5" id="KW-0808">Transferase</keyword>
<dbReference type="PANTHER" id="PTHR20881:SF0">
    <property type="entry name" value="3-METHYL-2-OXOBUTANOATE HYDROXYMETHYLTRANSFERASE"/>
    <property type="match status" value="1"/>
</dbReference>
<dbReference type="NCBIfam" id="TIGR00222">
    <property type="entry name" value="panB"/>
    <property type="match status" value="1"/>
</dbReference>
<gene>
    <name evidence="5" type="primary">panB</name>
    <name evidence="6" type="ORF">BST63_03335</name>
</gene>
<dbReference type="InterPro" id="IPR040442">
    <property type="entry name" value="Pyrv_kinase-like_dom_sf"/>
</dbReference>
<protein>
    <recommendedName>
        <fullName evidence="5">3-methyl-2-oxobutanoate hydroxymethyltransferase</fullName>
        <ecNumber evidence="5">2.1.2.11</ecNumber>
    </recommendedName>
    <alternativeName>
        <fullName evidence="5">Ketopantoate hydroxymethyltransferase</fullName>
        <shortName evidence="5">KPHMT</shortName>
    </alternativeName>
</protein>
<evidence type="ECO:0000256" key="3">
    <source>
        <dbReference type="ARBA" id="ARBA00022655"/>
    </source>
</evidence>
<dbReference type="EMBL" id="NAFK01000121">
    <property type="protein sequence ID" value="OSJ34615.1"/>
    <property type="molecule type" value="Genomic_DNA"/>
</dbReference>
<feature type="active site" description="Proton acceptor" evidence="5">
    <location>
        <position position="189"/>
    </location>
</feature>